<organism evidence="2 3">
    <name type="scientific">Thalassotalea loyana</name>
    <dbReference type="NCBI Taxonomy" id="280483"/>
    <lineage>
        <taxon>Bacteria</taxon>
        <taxon>Pseudomonadati</taxon>
        <taxon>Pseudomonadota</taxon>
        <taxon>Gammaproteobacteria</taxon>
        <taxon>Alteromonadales</taxon>
        <taxon>Colwelliaceae</taxon>
        <taxon>Thalassotalea</taxon>
    </lineage>
</organism>
<name>A0ABQ6HEF8_9GAMM</name>
<dbReference type="Gene3D" id="3.40.50.1820">
    <property type="entry name" value="alpha/beta hydrolase"/>
    <property type="match status" value="1"/>
</dbReference>
<proteinExistence type="predicted"/>
<dbReference type="InterPro" id="IPR050471">
    <property type="entry name" value="AB_hydrolase"/>
</dbReference>
<dbReference type="Proteomes" id="UP001157134">
    <property type="component" value="Unassembled WGS sequence"/>
</dbReference>
<dbReference type="GO" id="GO:0016787">
    <property type="term" value="F:hydrolase activity"/>
    <property type="evidence" value="ECO:0007669"/>
    <property type="project" value="UniProtKB-KW"/>
</dbReference>
<gene>
    <name evidence="2" type="ORF">tloyanaT_13720</name>
</gene>
<reference evidence="2 3" key="1">
    <citation type="submission" date="2023-03" db="EMBL/GenBank/DDBJ databases">
        <title>Thalassotalea loyana LMG 22536T draft genome sequence.</title>
        <authorList>
            <person name="Sawabe T."/>
        </authorList>
    </citation>
    <scope>NUCLEOTIDE SEQUENCE [LARGE SCALE GENOMIC DNA]</scope>
    <source>
        <strain evidence="2 3">LMG 22536</strain>
    </source>
</reference>
<dbReference type="RefSeq" id="WP_284296915.1">
    <property type="nucleotide sequence ID" value="NZ_BSSV01000002.1"/>
</dbReference>
<evidence type="ECO:0000313" key="2">
    <source>
        <dbReference type="EMBL" id="GLX85120.1"/>
    </source>
</evidence>
<dbReference type="PANTHER" id="PTHR43433">
    <property type="entry name" value="HYDROLASE, ALPHA/BETA FOLD FAMILY PROTEIN"/>
    <property type="match status" value="1"/>
</dbReference>
<evidence type="ECO:0000259" key="1">
    <source>
        <dbReference type="Pfam" id="PF00561"/>
    </source>
</evidence>
<keyword evidence="2" id="KW-0378">Hydrolase</keyword>
<accession>A0ABQ6HEF8</accession>
<keyword evidence="3" id="KW-1185">Reference proteome</keyword>
<dbReference type="EMBL" id="BSSV01000002">
    <property type="protein sequence ID" value="GLX85120.1"/>
    <property type="molecule type" value="Genomic_DNA"/>
</dbReference>
<feature type="domain" description="AB hydrolase-1" evidence="1">
    <location>
        <begin position="24"/>
        <end position="276"/>
    </location>
</feature>
<protein>
    <submittedName>
        <fullName evidence="2">Alpha/beta hydrolase</fullName>
    </submittedName>
</protein>
<evidence type="ECO:0000313" key="3">
    <source>
        <dbReference type="Proteomes" id="UP001157134"/>
    </source>
</evidence>
<dbReference type="InterPro" id="IPR029058">
    <property type="entry name" value="AB_hydrolase_fold"/>
</dbReference>
<dbReference type="InterPro" id="IPR000073">
    <property type="entry name" value="AB_hydrolase_1"/>
</dbReference>
<dbReference type="SUPFAM" id="SSF53474">
    <property type="entry name" value="alpha/beta-Hydrolases"/>
    <property type="match status" value="1"/>
</dbReference>
<comment type="caution">
    <text evidence="2">The sequence shown here is derived from an EMBL/GenBank/DDBJ whole genome shotgun (WGS) entry which is preliminary data.</text>
</comment>
<dbReference type="Pfam" id="PF00561">
    <property type="entry name" value="Abhydrolase_1"/>
    <property type="match status" value="1"/>
</dbReference>
<dbReference type="PANTHER" id="PTHR43433:SF5">
    <property type="entry name" value="AB HYDROLASE-1 DOMAIN-CONTAINING PROTEIN"/>
    <property type="match status" value="1"/>
</dbReference>
<sequence>MEKVAQLESGINLSYQDTGKKGHPAIILIMGLGAQMTVWPDELYYGLVNKGFRVIRFDNRDTGKSSLLSHYGKPNVLKTWATRKFTSKAKAPYLLEDMVQDTLALMSYLKIKKAHFIGASMGGMIAQILAANNKKKVLSLTCLMSSARPQGLTVSRLRMFMQLANRPNSSNRKAAINYNVKLNRLIGSPSFPIDDKQLYQQAKFHIERGYHPDGISRQLAALTASGCRRHLLKSIKVKTLVIHGNQDPVIPLQDGIETAQSIKKNKLKIVDGMGHDFPPEITPKLIKWISKHILKAEQKRAVKKALKQATIELN</sequence>